<name>A0A934R2Q3_9BACT</name>
<evidence type="ECO:0000259" key="2">
    <source>
        <dbReference type="Pfam" id="PF07584"/>
    </source>
</evidence>
<keyword evidence="1" id="KW-1133">Transmembrane helix</keyword>
<evidence type="ECO:0000256" key="1">
    <source>
        <dbReference type="SAM" id="Phobius"/>
    </source>
</evidence>
<proteinExistence type="predicted"/>
<gene>
    <name evidence="3" type="ORF">JIN84_16935</name>
</gene>
<comment type="caution">
    <text evidence="3">The sequence shown here is derived from an EMBL/GenBank/DDBJ whole genome shotgun (WGS) entry which is preliminary data.</text>
</comment>
<evidence type="ECO:0000313" key="4">
    <source>
        <dbReference type="Proteomes" id="UP000600139"/>
    </source>
</evidence>
<evidence type="ECO:0000313" key="3">
    <source>
        <dbReference type="EMBL" id="MBK1817308.1"/>
    </source>
</evidence>
<dbReference type="Pfam" id="PF07584">
    <property type="entry name" value="BatA"/>
    <property type="match status" value="1"/>
</dbReference>
<dbReference type="InterPro" id="IPR024163">
    <property type="entry name" value="Aerotolerance_reg_N"/>
</dbReference>
<dbReference type="PANTHER" id="PTHR37464">
    <property type="entry name" value="BLL2463 PROTEIN"/>
    <property type="match status" value="1"/>
</dbReference>
<keyword evidence="1" id="KW-0472">Membrane</keyword>
<feature type="domain" description="Aerotolerance regulator N-terminal" evidence="2">
    <location>
        <begin position="1"/>
        <end position="79"/>
    </location>
</feature>
<feature type="transmembrane region" description="Helical" evidence="1">
    <location>
        <begin position="563"/>
        <end position="581"/>
    </location>
</feature>
<keyword evidence="1" id="KW-0812">Transmembrane</keyword>
<dbReference type="SUPFAM" id="SSF53300">
    <property type="entry name" value="vWA-like"/>
    <property type="match status" value="1"/>
</dbReference>
<dbReference type="PANTHER" id="PTHR37464:SF1">
    <property type="entry name" value="BLL2463 PROTEIN"/>
    <property type="match status" value="1"/>
</dbReference>
<keyword evidence="4" id="KW-1185">Reference proteome</keyword>
<reference evidence="3" key="1">
    <citation type="submission" date="2021-01" db="EMBL/GenBank/DDBJ databases">
        <title>Modified the classification status of verrucomicrobia.</title>
        <authorList>
            <person name="Feng X."/>
        </authorList>
    </citation>
    <scope>NUCLEOTIDE SEQUENCE</scope>
    <source>
        <strain evidence="3">JCM 18052</strain>
    </source>
</reference>
<dbReference type="EMBL" id="JAENIK010000012">
    <property type="protein sequence ID" value="MBK1817308.1"/>
    <property type="molecule type" value="Genomic_DNA"/>
</dbReference>
<dbReference type="Proteomes" id="UP000600139">
    <property type="component" value="Unassembled WGS sequence"/>
</dbReference>
<dbReference type="AlphaFoldDB" id="A0A934R2Q3"/>
<organism evidence="3 4">
    <name type="scientific">Luteolibacter yonseiensis</name>
    <dbReference type="NCBI Taxonomy" id="1144680"/>
    <lineage>
        <taxon>Bacteria</taxon>
        <taxon>Pseudomonadati</taxon>
        <taxon>Verrucomicrobiota</taxon>
        <taxon>Verrucomicrobiia</taxon>
        <taxon>Verrucomicrobiales</taxon>
        <taxon>Verrucomicrobiaceae</taxon>
        <taxon>Luteolibacter</taxon>
    </lineage>
</organism>
<protein>
    <submittedName>
        <fullName evidence="3">BatA and WFA domain-containing protein</fullName>
    </submittedName>
</protein>
<dbReference type="RefSeq" id="WP_200352253.1">
    <property type="nucleotide sequence ID" value="NZ_BAABHZ010000001.1"/>
</dbReference>
<sequence length="589" mass="63938">MPTLANPLGLLALLGIPAVLAIHFLQRKAIELPVSTLFLLERTRRDAASGRRLERIIPSVPLWMQLLAILLLAWFLAEPRLQKEGSVQRIAVVLDSSASMGVFKKEGIERLSAVLPGFQGPASAIEFTVIESAPGRPRVYAGESLDELKTALEKWQPLDGLTDPTQALRLARSLVAREGTVIYLTDTPAESLPFGARILAVGEAIANVGFTGVSFSTEEGSLVWKALVRNYSKTPVDRTWSLQTSNGSTEPRSFRLEGGALVTLQSAFPEGAGNVRLVLSPDRFTLDDTLPLVAPQPKKIELFTATSPAFADLTAKLLEALDHAASTNDAATADLAITSYDPLDPVPPKGNSIVFVEDSTRTGAYLKGGIVAEAGPLLDGLNWQSLLVRETIQLERLPSDSVLLWQEKRPLIFLREKPATDKQPATRQLCFNFDLRLSNAENQPAFIVLLHRFAESIRAAKVSPSRLNLETGQPLRITSLPGVPLEATVTDPVGKKLPVPASLMHAPATPGFLTIRQNETTLLDAAVSFADTREADFSACGKSGAVTDASQSGIRRHTQPDPLWRVWIILLITALLVSWRFNTRKTATA</sequence>
<accession>A0A934R2Q3</accession>
<feature type="transmembrane region" description="Helical" evidence="1">
    <location>
        <begin position="56"/>
        <end position="77"/>
    </location>
</feature>
<dbReference type="InterPro" id="IPR036465">
    <property type="entry name" value="vWFA_dom_sf"/>
</dbReference>